<dbReference type="Proteomes" id="UP000464013">
    <property type="component" value="Chromosome"/>
</dbReference>
<reference evidence="1 2" key="1">
    <citation type="submission" date="2019-01" db="EMBL/GenBank/DDBJ databases">
        <title>Complete genome of a denitifying bacterium Halomons sp. BC-M4-5.</title>
        <authorList>
            <person name="Wang L."/>
            <person name="Shao Z."/>
        </authorList>
    </citation>
    <scope>NUCLEOTIDE SEQUENCE [LARGE SCALE GENOMIC DNA]</scope>
    <source>
        <strain evidence="1 2">BC-M4-5</strain>
    </source>
</reference>
<gene>
    <name evidence="1" type="ORF">EKK97_00990</name>
</gene>
<dbReference type="EMBL" id="CP035042">
    <property type="protein sequence ID" value="QHC48456.1"/>
    <property type="molecule type" value="Genomic_DNA"/>
</dbReference>
<dbReference type="KEGG" id="htx:EKK97_00990"/>
<protein>
    <submittedName>
        <fullName evidence="1">Uncharacterized protein</fullName>
    </submittedName>
</protein>
<dbReference type="AlphaFoldDB" id="A0A6I6SII2"/>
<dbReference type="OrthoDB" id="5138250at2"/>
<dbReference type="RefSeq" id="WP_159548080.1">
    <property type="nucleotide sequence ID" value="NZ_CP035042.1"/>
</dbReference>
<name>A0A6I6SII2_9GAMM</name>
<sequence length="233" mass="26692">MLLKKLKRYGRQRYASLLRRPLTHRRYIDGKAGMTAFLDTLKAKRVDYVVLRWFDTLPDISPGEDVDILVADEDAARIVDCVSVNRRSQDIACDIYSVSGLPGTSHRDGSYYPPDKARQMLEHAVWMNGLVRVPSVDEHFLSLSYHAIYHKGYLSGIPSEHRMRNTKVVVPQDHDYRGILENLHGQSSHASTALDMTLERLDAFLSGLGWRPDPDTLKRLSKRNEWIGEHFFG</sequence>
<evidence type="ECO:0000313" key="1">
    <source>
        <dbReference type="EMBL" id="QHC48456.1"/>
    </source>
</evidence>
<organism evidence="1 2">
    <name type="scientific">Billgrantia tianxiuensis</name>
    <dbReference type="NCBI Taxonomy" id="2497861"/>
    <lineage>
        <taxon>Bacteria</taxon>
        <taxon>Pseudomonadati</taxon>
        <taxon>Pseudomonadota</taxon>
        <taxon>Gammaproteobacteria</taxon>
        <taxon>Oceanospirillales</taxon>
        <taxon>Halomonadaceae</taxon>
        <taxon>Billgrantia</taxon>
    </lineage>
</organism>
<evidence type="ECO:0000313" key="2">
    <source>
        <dbReference type="Proteomes" id="UP000464013"/>
    </source>
</evidence>
<keyword evidence="2" id="KW-1185">Reference proteome</keyword>
<accession>A0A6I6SII2</accession>
<proteinExistence type="predicted"/>